<gene>
    <name evidence="1" type="ORF">RAS_11910</name>
</gene>
<name>A0A510G8B7_9RICK</name>
<dbReference type="AlphaFoldDB" id="A0A510G8B7"/>
<keyword evidence="2" id="KW-1185">Reference proteome</keyword>
<dbReference type="KEGG" id="ras:RAS_11910"/>
<accession>A0A510G8B7</accession>
<dbReference type="RefSeq" id="WP_147143300.1">
    <property type="nucleotide sequence ID" value="NZ_AP019563.1"/>
</dbReference>
<dbReference type="Proteomes" id="UP000321183">
    <property type="component" value="Chromosome"/>
</dbReference>
<dbReference type="EMBL" id="AP019563">
    <property type="protein sequence ID" value="BBJ32082.1"/>
    <property type="molecule type" value="Genomic_DNA"/>
</dbReference>
<organism evidence="1 2">
    <name type="scientific">Rickettsia asiatica</name>
    <dbReference type="NCBI Taxonomy" id="238800"/>
    <lineage>
        <taxon>Bacteria</taxon>
        <taxon>Pseudomonadati</taxon>
        <taxon>Pseudomonadota</taxon>
        <taxon>Alphaproteobacteria</taxon>
        <taxon>Rickettsiales</taxon>
        <taxon>Rickettsiaceae</taxon>
        <taxon>Rickettsieae</taxon>
        <taxon>Rickettsia</taxon>
        <taxon>spotted fever group</taxon>
    </lineage>
</organism>
<sequence>MLSKNYNFVFTKVAKERKEELKEIIDCIENVIGDFTPILQLITDAAKAGINTIEFAGDVGDEPQYLSTKQFGACCRLLAKKIIDADMSDVTKVFHSILFELGNAVNTEVQSMEYRKYENADEYADNTEKAEFLTTHNTRKLIVEFMQSKPEAIKEILKQINTSENYQDILEESKEVANWRFEDYQIKGGKEYEEHRNSYSEGWFRWKNSTSEIEFEELLSKLKKSYYPEIYEGKKLETLRMLFKQPSMKDLLKTDILFKTAIAMDDNKLAILDELFNENIAEISISNFANGDKKLSSIQSHKLNEMIFKYPSIMLGTNAFSHALKANDKELIKVILNDSTLKISANSLGPICNIGDPEIVDMCLERLDKISMRDHFGFSFYEPWKKWNKDILNKVLSHPKNVENEFYLRMVLDNGDSETIDKVFMRSSVKEAKESLFSKALEQGYLKYIEKLTPYMPKKSEYMEIANSTGELEVIEIISKHLQSPFDVSIEPHQESSNILCPDINEYINAIHLIGDQS</sequence>
<reference evidence="1 2" key="1">
    <citation type="submission" date="2019-04" db="EMBL/GenBank/DDBJ databases">
        <title>Draft genome sequence of Rickettsia asiatica Maytaro1284.</title>
        <authorList>
            <person name="Thu M."/>
            <person name="Qiu Y."/>
            <person name="Nakao R."/>
        </authorList>
    </citation>
    <scope>NUCLEOTIDE SEQUENCE [LARGE SCALE GENOMIC DNA]</scope>
    <source>
        <strain evidence="1 2">Maytaro1284</strain>
    </source>
</reference>
<evidence type="ECO:0000313" key="1">
    <source>
        <dbReference type="EMBL" id="BBJ32082.1"/>
    </source>
</evidence>
<protein>
    <submittedName>
        <fullName evidence="1">Uncharacterized protein</fullName>
    </submittedName>
</protein>
<proteinExistence type="predicted"/>
<evidence type="ECO:0000313" key="2">
    <source>
        <dbReference type="Proteomes" id="UP000321183"/>
    </source>
</evidence>